<dbReference type="SUPFAM" id="SSF51430">
    <property type="entry name" value="NAD(P)-linked oxidoreductase"/>
    <property type="match status" value="1"/>
</dbReference>
<dbReference type="RefSeq" id="WP_070123738.1">
    <property type="nucleotide sequence ID" value="NZ_MDHN01000007.1"/>
</dbReference>
<dbReference type="PANTHER" id="PTHR43827">
    <property type="entry name" value="2,5-DIKETO-D-GLUCONIC ACID REDUCTASE"/>
    <property type="match status" value="1"/>
</dbReference>
<dbReference type="EMBL" id="MDHN01000007">
    <property type="protein sequence ID" value="OFC72208.1"/>
    <property type="molecule type" value="Genomic_DNA"/>
</dbReference>
<dbReference type="Gene3D" id="3.20.20.100">
    <property type="entry name" value="NADP-dependent oxidoreductase domain"/>
    <property type="match status" value="1"/>
</dbReference>
<dbReference type="PROSITE" id="PS00062">
    <property type="entry name" value="ALDOKETO_REDUCTASE_2"/>
    <property type="match status" value="1"/>
</dbReference>
<protein>
    <submittedName>
        <fullName evidence="8">2,5-diketo-D-gluconic acid reductase</fullName>
    </submittedName>
</protein>
<evidence type="ECO:0000256" key="6">
    <source>
        <dbReference type="PIRSR" id="PIRSR000097-3"/>
    </source>
</evidence>
<dbReference type="OrthoDB" id="9804790at2"/>
<dbReference type="AlphaFoldDB" id="A0A1E7ZFA2"/>
<gene>
    <name evidence="8" type="ORF">BFC18_04440</name>
</gene>
<keyword evidence="9" id="KW-1185">Reference proteome</keyword>
<name>A0A1E7ZFA2_9ALTE</name>
<evidence type="ECO:0000256" key="3">
    <source>
        <dbReference type="ARBA" id="ARBA00023002"/>
    </source>
</evidence>
<evidence type="ECO:0000256" key="1">
    <source>
        <dbReference type="ARBA" id="ARBA00007905"/>
    </source>
</evidence>
<proteinExistence type="inferred from homology"/>
<keyword evidence="2" id="KW-0521">NADP</keyword>
<dbReference type="GO" id="GO:0016616">
    <property type="term" value="F:oxidoreductase activity, acting on the CH-OH group of donors, NAD or NADP as acceptor"/>
    <property type="evidence" value="ECO:0007669"/>
    <property type="project" value="UniProtKB-ARBA"/>
</dbReference>
<evidence type="ECO:0000259" key="7">
    <source>
        <dbReference type="Pfam" id="PF00248"/>
    </source>
</evidence>
<dbReference type="Proteomes" id="UP000175691">
    <property type="component" value="Unassembled WGS sequence"/>
</dbReference>
<keyword evidence="3" id="KW-0560">Oxidoreductase</keyword>
<dbReference type="PRINTS" id="PR00069">
    <property type="entry name" value="ALDKETRDTASE"/>
</dbReference>
<dbReference type="CDD" id="cd19133">
    <property type="entry name" value="AKR_AKR5F1"/>
    <property type="match status" value="1"/>
</dbReference>
<evidence type="ECO:0000256" key="4">
    <source>
        <dbReference type="PIRSR" id="PIRSR000097-1"/>
    </source>
</evidence>
<organism evidence="8 9">
    <name type="scientific">Alteromonas confluentis</name>
    <dbReference type="NCBI Taxonomy" id="1656094"/>
    <lineage>
        <taxon>Bacteria</taxon>
        <taxon>Pseudomonadati</taxon>
        <taxon>Pseudomonadota</taxon>
        <taxon>Gammaproteobacteria</taxon>
        <taxon>Alteromonadales</taxon>
        <taxon>Alteromonadaceae</taxon>
        <taxon>Alteromonas/Salinimonas group</taxon>
        <taxon>Alteromonas</taxon>
    </lineage>
</organism>
<accession>A0A1E7ZFA2</accession>
<evidence type="ECO:0000256" key="2">
    <source>
        <dbReference type="ARBA" id="ARBA00022857"/>
    </source>
</evidence>
<evidence type="ECO:0000256" key="5">
    <source>
        <dbReference type="PIRSR" id="PIRSR000097-2"/>
    </source>
</evidence>
<comment type="caution">
    <text evidence="8">The sequence shown here is derived from an EMBL/GenBank/DDBJ whole genome shotgun (WGS) entry which is preliminary data.</text>
</comment>
<reference evidence="8 9" key="1">
    <citation type="submission" date="2016-08" db="EMBL/GenBank/DDBJ databases">
        <authorList>
            <person name="Seilhamer J.J."/>
        </authorList>
    </citation>
    <scope>NUCLEOTIDE SEQUENCE [LARGE SCALE GENOMIC DNA]</scope>
    <source>
        <strain evidence="8 9">KCTC 42603</strain>
    </source>
</reference>
<dbReference type="InterPro" id="IPR020471">
    <property type="entry name" value="AKR"/>
</dbReference>
<feature type="site" description="Lowers pKa of active site Tyr" evidence="6">
    <location>
        <position position="74"/>
    </location>
</feature>
<dbReference type="STRING" id="1656094.BFC18_04440"/>
<sequence>MKTVKLNNGVEMPILGYGVFQITDPAQCEKVIIEAIETGYRHIDTAASYGNEEQVGNAIKRCGVKREDLFVTTKLWLQGASYDGALAQFERSINRLQMDYVDLYLIHQPFGDVHGAWRAMEKLVSDGKVRAIGVSNFSPDRVADLIAFNDIVPAVNQIEVNPFNQQLQAAPWLSSRSIQVEAWAPFAEGRNNLFHHPVLQQIADEYNKSIGQVILRWLVQRQIVALAKTVSVERMKENLAVFDFALSEEDMTMITALDTATSAFFSHRDPAMVEWLTSCKLDV</sequence>
<dbReference type="PANTHER" id="PTHR43827:SF3">
    <property type="entry name" value="NADP-DEPENDENT OXIDOREDUCTASE DOMAIN-CONTAINING PROTEIN"/>
    <property type="match status" value="1"/>
</dbReference>
<dbReference type="InterPro" id="IPR023210">
    <property type="entry name" value="NADP_OxRdtase_dom"/>
</dbReference>
<feature type="domain" description="NADP-dependent oxidoreductase" evidence="7">
    <location>
        <begin position="19"/>
        <end position="258"/>
    </location>
</feature>
<dbReference type="Pfam" id="PF00248">
    <property type="entry name" value="Aldo_ket_red"/>
    <property type="match status" value="1"/>
</dbReference>
<comment type="similarity">
    <text evidence="1">Belongs to the aldo/keto reductase family.</text>
</comment>
<evidence type="ECO:0000313" key="8">
    <source>
        <dbReference type="EMBL" id="OFC72208.1"/>
    </source>
</evidence>
<feature type="active site" description="Proton donor" evidence="4">
    <location>
        <position position="49"/>
    </location>
</feature>
<feature type="binding site" evidence="5">
    <location>
        <position position="107"/>
    </location>
    <ligand>
        <name>substrate</name>
    </ligand>
</feature>
<dbReference type="PIRSF" id="PIRSF000097">
    <property type="entry name" value="AKR"/>
    <property type="match status" value="1"/>
</dbReference>
<dbReference type="FunFam" id="3.20.20.100:FF:000015">
    <property type="entry name" value="Oxidoreductase, aldo/keto reductase family"/>
    <property type="match status" value="1"/>
</dbReference>
<dbReference type="PROSITE" id="PS00063">
    <property type="entry name" value="ALDOKETO_REDUCTASE_3"/>
    <property type="match status" value="1"/>
</dbReference>
<dbReference type="PROSITE" id="PS00798">
    <property type="entry name" value="ALDOKETO_REDUCTASE_1"/>
    <property type="match status" value="1"/>
</dbReference>
<dbReference type="InterPro" id="IPR036812">
    <property type="entry name" value="NAD(P)_OxRdtase_dom_sf"/>
</dbReference>
<evidence type="ECO:0000313" key="9">
    <source>
        <dbReference type="Proteomes" id="UP000175691"/>
    </source>
</evidence>
<dbReference type="InterPro" id="IPR018170">
    <property type="entry name" value="Aldo/ket_reductase_CS"/>
</dbReference>